<dbReference type="AlphaFoldDB" id="A0A919TUF9"/>
<dbReference type="EMBL" id="BOMY01000033">
    <property type="protein sequence ID" value="GIF22279.1"/>
    <property type="molecule type" value="Genomic_DNA"/>
</dbReference>
<protein>
    <recommendedName>
        <fullName evidence="3">Alpha/beta hydrolase</fullName>
    </recommendedName>
</protein>
<sequence length="181" mass="19323">MANDVVVLPGRMGGTLSPLPLYTADLAESRGATVHRHDWVSTPPGIPEIYEPATVEWVRAEVTPLLDKLGGRPLLIGKSLGTNAAALAAERDLPAIWLTPLLQLPHVVAALERATAPFLLIGGTDDRAWNGDTARRLTPHVFEVPDADHGMYVPGPVTASIAILSQVVEAAAEFCDEISWP</sequence>
<accession>A0A919TUF9</accession>
<gene>
    <name evidence="1" type="ORF">Ate02nite_50090</name>
</gene>
<evidence type="ECO:0000313" key="1">
    <source>
        <dbReference type="EMBL" id="GIF22279.1"/>
    </source>
</evidence>
<comment type="caution">
    <text evidence="1">The sequence shown here is derived from an EMBL/GenBank/DDBJ whole genome shotgun (WGS) entry which is preliminary data.</text>
</comment>
<reference evidence="1" key="1">
    <citation type="submission" date="2021-01" db="EMBL/GenBank/DDBJ databases">
        <title>Whole genome shotgun sequence of Actinoplanes tereljensis NBRC 105297.</title>
        <authorList>
            <person name="Komaki H."/>
            <person name="Tamura T."/>
        </authorList>
    </citation>
    <scope>NUCLEOTIDE SEQUENCE</scope>
    <source>
        <strain evidence="1">NBRC 105297</strain>
    </source>
</reference>
<organism evidence="1 2">
    <name type="scientific">Paractinoplanes tereljensis</name>
    <dbReference type="NCBI Taxonomy" id="571912"/>
    <lineage>
        <taxon>Bacteria</taxon>
        <taxon>Bacillati</taxon>
        <taxon>Actinomycetota</taxon>
        <taxon>Actinomycetes</taxon>
        <taxon>Micromonosporales</taxon>
        <taxon>Micromonosporaceae</taxon>
        <taxon>Paractinoplanes</taxon>
    </lineage>
</organism>
<evidence type="ECO:0000313" key="2">
    <source>
        <dbReference type="Proteomes" id="UP000623608"/>
    </source>
</evidence>
<dbReference type="InterPro" id="IPR029058">
    <property type="entry name" value="AB_hydrolase_fold"/>
</dbReference>
<dbReference type="Proteomes" id="UP000623608">
    <property type="component" value="Unassembled WGS sequence"/>
</dbReference>
<dbReference type="SUPFAM" id="SSF53474">
    <property type="entry name" value="alpha/beta-Hydrolases"/>
    <property type="match status" value="1"/>
</dbReference>
<dbReference type="RefSeq" id="WP_203809580.1">
    <property type="nucleotide sequence ID" value="NZ_BOMY01000033.1"/>
</dbReference>
<proteinExistence type="predicted"/>
<name>A0A919TUF9_9ACTN</name>
<dbReference type="Gene3D" id="3.40.50.1820">
    <property type="entry name" value="alpha/beta hydrolase"/>
    <property type="match status" value="1"/>
</dbReference>
<evidence type="ECO:0008006" key="3">
    <source>
        <dbReference type="Google" id="ProtNLM"/>
    </source>
</evidence>
<keyword evidence="2" id="KW-1185">Reference proteome</keyword>